<sequence length="71" mass="7870">MSSCTNSFIYVLLNKHYRDAYGQLMCLLKHTGSTTRSTSCEGALDASRTTHLRGEDKSNQSQLSVSRELAV</sequence>
<evidence type="ECO:0000256" key="1">
    <source>
        <dbReference type="SAM" id="MobiDB-lite"/>
    </source>
</evidence>
<gene>
    <name evidence="2" type="ORF">JTE90_009747</name>
</gene>
<name>A0AAV6V7Z1_9ARAC</name>
<organism evidence="2 3">
    <name type="scientific">Oedothorax gibbosus</name>
    <dbReference type="NCBI Taxonomy" id="931172"/>
    <lineage>
        <taxon>Eukaryota</taxon>
        <taxon>Metazoa</taxon>
        <taxon>Ecdysozoa</taxon>
        <taxon>Arthropoda</taxon>
        <taxon>Chelicerata</taxon>
        <taxon>Arachnida</taxon>
        <taxon>Araneae</taxon>
        <taxon>Araneomorphae</taxon>
        <taxon>Entelegynae</taxon>
        <taxon>Araneoidea</taxon>
        <taxon>Linyphiidae</taxon>
        <taxon>Erigoninae</taxon>
        <taxon>Oedothorax</taxon>
    </lineage>
</organism>
<evidence type="ECO:0000313" key="3">
    <source>
        <dbReference type="Proteomes" id="UP000827092"/>
    </source>
</evidence>
<dbReference type="AlphaFoldDB" id="A0AAV6V7Z1"/>
<dbReference type="Proteomes" id="UP000827092">
    <property type="component" value="Unassembled WGS sequence"/>
</dbReference>
<comment type="caution">
    <text evidence="2">The sequence shown here is derived from an EMBL/GenBank/DDBJ whole genome shotgun (WGS) entry which is preliminary data.</text>
</comment>
<protein>
    <submittedName>
        <fullName evidence="2">Uncharacterized protein</fullName>
    </submittedName>
</protein>
<evidence type="ECO:0000313" key="2">
    <source>
        <dbReference type="EMBL" id="KAG8192724.1"/>
    </source>
</evidence>
<accession>A0AAV6V7Z1</accession>
<proteinExistence type="predicted"/>
<dbReference type="EMBL" id="JAFNEN010000136">
    <property type="protein sequence ID" value="KAG8192724.1"/>
    <property type="molecule type" value="Genomic_DNA"/>
</dbReference>
<reference evidence="2 3" key="1">
    <citation type="journal article" date="2022" name="Nat. Ecol. Evol.">
        <title>A masculinizing supergene underlies an exaggerated male reproductive morph in a spider.</title>
        <authorList>
            <person name="Hendrickx F."/>
            <person name="De Corte Z."/>
            <person name="Sonet G."/>
            <person name="Van Belleghem S.M."/>
            <person name="Kostlbacher S."/>
            <person name="Vangestel C."/>
        </authorList>
    </citation>
    <scope>NUCLEOTIDE SEQUENCE [LARGE SCALE GENOMIC DNA]</scope>
    <source>
        <strain evidence="2">W744_W776</strain>
    </source>
</reference>
<feature type="region of interest" description="Disordered" evidence="1">
    <location>
        <begin position="50"/>
        <end position="71"/>
    </location>
</feature>
<dbReference type="SUPFAM" id="SSF81321">
    <property type="entry name" value="Family A G protein-coupled receptor-like"/>
    <property type="match status" value="1"/>
</dbReference>
<keyword evidence="3" id="KW-1185">Reference proteome</keyword>
<dbReference type="Gene3D" id="1.20.1070.10">
    <property type="entry name" value="Rhodopsin 7-helix transmembrane proteins"/>
    <property type="match status" value="1"/>
</dbReference>